<protein>
    <recommendedName>
        <fullName evidence="3">Sulfotransferase family protein</fullName>
    </recommendedName>
</protein>
<dbReference type="AlphaFoldDB" id="A0A1E2S2P2"/>
<dbReference type="Pfam" id="PF17784">
    <property type="entry name" value="Sulfotransfer_4"/>
    <property type="match status" value="1"/>
</dbReference>
<keyword evidence="2" id="KW-1185">Reference proteome</keyword>
<dbReference type="EMBL" id="MASI01000001">
    <property type="protein sequence ID" value="ODA68660.1"/>
    <property type="molecule type" value="Genomic_DNA"/>
</dbReference>
<organism evidence="1 2">
    <name type="scientific">Methyloligella halotolerans</name>
    <dbReference type="NCBI Taxonomy" id="1177755"/>
    <lineage>
        <taxon>Bacteria</taxon>
        <taxon>Pseudomonadati</taxon>
        <taxon>Pseudomonadota</taxon>
        <taxon>Alphaproteobacteria</taxon>
        <taxon>Hyphomicrobiales</taxon>
        <taxon>Hyphomicrobiaceae</taxon>
        <taxon>Methyloligella</taxon>
    </lineage>
</organism>
<sequence>MATKIFGIGLNKTGTTTLAACLTELGYNHQPGGGGIRRRLLEALRAGNLDPIFEVVDQYDSFEDWPYPLLYRELYERYGEDGKFVLTVRKSPDRWLESLKAHSLTTSPTRHCRTLAYGYDFPHGFEEEHLDLYRRHNEEVRAFFQDRQDESKLLQVCWEAGDGWQELCDFLGKPIPNKAFPRTNEGGARLANAASEVRAENSRLIEQQLRDIARQREHGTV</sequence>
<gene>
    <name evidence="1" type="ORF">A7A08_00492</name>
</gene>
<dbReference type="STRING" id="1177755.A7A08_00492"/>
<evidence type="ECO:0000313" key="1">
    <source>
        <dbReference type="EMBL" id="ODA68660.1"/>
    </source>
</evidence>
<reference evidence="1 2" key="1">
    <citation type="submission" date="2016-07" db="EMBL/GenBank/DDBJ databases">
        <title>Draft genome sequence of Methyloligella halotolerans C2T (VKM B-2706T=CCUG 61687T=DSM 25045T), a halotolerant polyhydroxybutyrate accumulating methylotroph.</title>
        <authorList>
            <person name="Vasilenko O.V."/>
            <person name="Doronina N.V."/>
            <person name="Poroshina M.N."/>
            <person name="Tarlachkov S.V."/>
            <person name="Trotsenko Y.A."/>
        </authorList>
    </citation>
    <scope>NUCLEOTIDE SEQUENCE [LARGE SCALE GENOMIC DNA]</scope>
    <source>
        <strain evidence="1 2">VKM B-2706</strain>
    </source>
</reference>
<dbReference type="InterPro" id="IPR027417">
    <property type="entry name" value="P-loop_NTPase"/>
</dbReference>
<dbReference type="Proteomes" id="UP000095087">
    <property type="component" value="Unassembled WGS sequence"/>
</dbReference>
<dbReference type="Gene3D" id="3.40.50.300">
    <property type="entry name" value="P-loop containing nucleotide triphosphate hydrolases"/>
    <property type="match status" value="1"/>
</dbReference>
<proteinExistence type="predicted"/>
<dbReference type="InterPro" id="IPR040632">
    <property type="entry name" value="Sulfotransfer_4"/>
</dbReference>
<accession>A0A1E2S2P2</accession>
<name>A0A1E2S2P2_9HYPH</name>
<comment type="caution">
    <text evidence="1">The sequence shown here is derived from an EMBL/GenBank/DDBJ whole genome shotgun (WGS) entry which is preliminary data.</text>
</comment>
<dbReference type="OrthoDB" id="9806624at2"/>
<evidence type="ECO:0008006" key="3">
    <source>
        <dbReference type="Google" id="ProtNLM"/>
    </source>
</evidence>
<dbReference type="PANTHER" id="PTHR36978:SF4">
    <property type="entry name" value="P-LOOP CONTAINING NUCLEOSIDE TRIPHOSPHATE HYDROLASE PROTEIN"/>
    <property type="match status" value="1"/>
</dbReference>
<evidence type="ECO:0000313" key="2">
    <source>
        <dbReference type="Proteomes" id="UP000095087"/>
    </source>
</evidence>
<dbReference type="PANTHER" id="PTHR36978">
    <property type="entry name" value="P-LOOP CONTAINING NUCLEOTIDE TRIPHOSPHATE HYDROLASE"/>
    <property type="match status" value="1"/>
</dbReference>
<dbReference type="RefSeq" id="WP_069093914.1">
    <property type="nucleotide sequence ID" value="NZ_MASI01000001.1"/>
</dbReference>
<dbReference type="SUPFAM" id="SSF52540">
    <property type="entry name" value="P-loop containing nucleoside triphosphate hydrolases"/>
    <property type="match status" value="1"/>
</dbReference>